<evidence type="ECO:0000313" key="2">
    <source>
        <dbReference type="Proteomes" id="UP000006591"/>
    </source>
</evidence>
<reference evidence="1" key="2">
    <citation type="submission" date="2018-04" db="EMBL/GenBank/DDBJ databases">
        <title>OnivRS2 (Oryza nivara Reference Sequence Version 2).</title>
        <authorList>
            <person name="Zhang J."/>
            <person name="Kudrna D."/>
            <person name="Lee S."/>
            <person name="Talag J."/>
            <person name="Rajasekar S."/>
            <person name="Welchert J."/>
            <person name="Hsing Y.-I."/>
            <person name="Wing R.A."/>
        </authorList>
    </citation>
    <scope>NUCLEOTIDE SEQUENCE [LARGE SCALE GENOMIC DNA]</scope>
    <source>
        <strain evidence="1">SL10</strain>
    </source>
</reference>
<name>A0A0E0IXC9_ORYNI</name>
<dbReference type="AlphaFoldDB" id="A0A0E0IXC9"/>
<evidence type="ECO:0000313" key="1">
    <source>
        <dbReference type="EnsemblPlants" id="ONIVA11G01040.1"/>
    </source>
</evidence>
<keyword evidence="2" id="KW-1185">Reference proteome</keyword>
<dbReference type="Proteomes" id="UP000006591">
    <property type="component" value="Chromosome 11"/>
</dbReference>
<accession>A0A0E0IXC9</accession>
<organism evidence="1">
    <name type="scientific">Oryza nivara</name>
    <name type="common">Indian wild rice</name>
    <name type="synonym">Oryza sativa f. spontanea</name>
    <dbReference type="NCBI Taxonomy" id="4536"/>
    <lineage>
        <taxon>Eukaryota</taxon>
        <taxon>Viridiplantae</taxon>
        <taxon>Streptophyta</taxon>
        <taxon>Embryophyta</taxon>
        <taxon>Tracheophyta</taxon>
        <taxon>Spermatophyta</taxon>
        <taxon>Magnoliopsida</taxon>
        <taxon>Liliopsida</taxon>
        <taxon>Poales</taxon>
        <taxon>Poaceae</taxon>
        <taxon>BOP clade</taxon>
        <taxon>Oryzoideae</taxon>
        <taxon>Oryzeae</taxon>
        <taxon>Oryzinae</taxon>
        <taxon>Oryza</taxon>
    </lineage>
</organism>
<sequence length="195" mass="20990">MRVRGGHAWVRRGLPALDSGAGTADCKLERGVVRKRRSSGVAGDDGRVAAQARWSASCGAARLGSALAVRDGAAPGVQQLAATRGSDGARGCRQRLAASSSRCSAVQSTADEQQFFVVMWPAQSCVCSVHATETNRVTMRRVSVRRRRTASAALQHGVSRWEKENKKIEERLTSLTHIIVDLARPIGQFGLLRLD</sequence>
<dbReference type="HOGENOM" id="CLU_128458_0_0_1"/>
<dbReference type="EnsemblPlants" id="ONIVA11G01040.1">
    <property type="protein sequence ID" value="ONIVA11G01040.1"/>
    <property type="gene ID" value="ONIVA11G01040"/>
</dbReference>
<dbReference type="Gramene" id="ONIVA11G01040.1">
    <property type="protein sequence ID" value="ONIVA11G01040.1"/>
    <property type="gene ID" value="ONIVA11G01040"/>
</dbReference>
<protein>
    <submittedName>
        <fullName evidence="1">Uncharacterized protein</fullName>
    </submittedName>
</protein>
<proteinExistence type="predicted"/>
<dbReference type="OMA" id="DCKLERG"/>
<reference evidence="1" key="1">
    <citation type="submission" date="2015-04" db="UniProtKB">
        <authorList>
            <consortium name="EnsemblPlants"/>
        </authorList>
    </citation>
    <scope>IDENTIFICATION</scope>
    <source>
        <strain evidence="1">SL10</strain>
    </source>
</reference>